<dbReference type="Proteomes" id="UP000207643">
    <property type="component" value="Segment"/>
</dbReference>
<reference evidence="2 3" key="1">
    <citation type="submission" date="2015-07" db="EMBL/GenBank/DDBJ databases">
        <title>Enterobacter aerogenes phage phiEap-2.</title>
        <authorList>
            <person name="Zhao X."/>
        </authorList>
    </citation>
    <scope>NUCLEOTIDE SEQUENCE [LARGE SCALE GENOMIC DNA]</scope>
</reference>
<evidence type="ECO:0000313" key="3">
    <source>
        <dbReference type="Proteomes" id="UP000207643"/>
    </source>
</evidence>
<feature type="region of interest" description="Disordered" evidence="1">
    <location>
        <begin position="46"/>
        <end position="113"/>
    </location>
</feature>
<feature type="compositionally biased region" description="Basic and acidic residues" evidence="1">
    <location>
        <begin position="46"/>
        <end position="55"/>
    </location>
</feature>
<dbReference type="GO" id="GO:0019069">
    <property type="term" value="P:viral capsid assembly"/>
    <property type="evidence" value="ECO:0007669"/>
    <property type="project" value="InterPro"/>
</dbReference>
<evidence type="ECO:0000256" key="1">
    <source>
        <dbReference type="SAM" id="MobiDB-lite"/>
    </source>
</evidence>
<sequence length="312" mass="34142">MENNMSGESNADVYASFGVNSAVVTGGNPVEHEQNMVALNVETRDGDDLIESHEEQPEDLYNIEDKFADEQDPNRMQVRIGEEASEDANAEEGAGEEEPSEDSETPEEFVPLGDAPADLTEVTKQITEHEQGFQEMVADAINRGMSQEDLATIEAEYAGDGISDASYEKLKAIGYSKAFVDSYMRGQEALVNQYVAQAKAYAGGEERFNALHAHLKSTNPEAASALETAFGNRDLGTMKAIINLAGSSFTKKFGKPAERSVTKRAIPVKPQAAKAEGFQTRDEMIKAMSDSRYRSDAAYRREVEQKVINSAF</sequence>
<feature type="compositionally biased region" description="Basic and acidic residues" evidence="1">
    <location>
        <begin position="63"/>
        <end position="73"/>
    </location>
</feature>
<dbReference type="EMBL" id="KT321314">
    <property type="protein sequence ID" value="ALA45092.1"/>
    <property type="molecule type" value="Genomic_DNA"/>
</dbReference>
<dbReference type="OrthoDB" id="9213at10239"/>
<dbReference type="RefSeq" id="YP_009196371.1">
    <property type="nucleotide sequence ID" value="NC_028772.1"/>
</dbReference>
<protein>
    <submittedName>
        <fullName evidence="2">Capsid assembly protein</fullName>
    </submittedName>
</protein>
<name>A0A0K2FGW9_9CAUD</name>
<proteinExistence type="predicted"/>
<dbReference type="KEGG" id="vg:26647495"/>
<organism evidence="2 3">
    <name type="scientific">Enterobacter phage phiEap-1</name>
    <dbReference type="NCBI Taxonomy" id="1587520"/>
    <lineage>
        <taxon>Viruses</taxon>
        <taxon>Duplodnaviria</taxon>
        <taxon>Heunggongvirae</taxon>
        <taxon>Uroviricota</taxon>
        <taxon>Caudoviricetes</taxon>
        <taxon>Autographivirales</taxon>
        <taxon>Autotranscriptaviridae</taxon>
        <taxon>Studiervirinae</taxon>
        <taxon>Eapunavirus</taxon>
        <taxon>Eapunavirus Eap1</taxon>
    </lineage>
</organism>
<dbReference type="InterPro" id="IPR008768">
    <property type="entry name" value="Gp9-like"/>
</dbReference>
<evidence type="ECO:0000313" key="2">
    <source>
        <dbReference type="EMBL" id="ALA45092.1"/>
    </source>
</evidence>
<dbReference type="GeneID" id="26647495"/>
<keyword evidence="3" id="KW-1185">Reference proteome</keyword>
<feature type="compositionally biased region" description="Acidic residues" evidence="1">
    <location>
        <begin position="83"/>
        <end position="107"/>
    </location>
</feature>
<accession>A0A0K2FGW9</accession>
<gene>
    <name evidence="2" type="ORF">RU59_00029</name>
</gene>
<dbReference type="Pfam" id="PF05396">
    <property type="entry name" value="Phage_T7_Capsid"/>
    <property type="match status" value="1"/>
</dbReference>